<dbReference type="InterPro" id="IPR046945">
    <property type="entry name" value="RHMD-like"/>
</dbReference>
<keyword evidence="6" id="KW-1185">Reference proteome</keyword>
<evidence type="ECO:0000313" key="6">
    <source>
        <dbReference type="Proteomes" id="UP001165962"/>
    </source>
</evidence>
<dbReference type="SFLD" id="SFLDS00001">
    <property type="entry name" value="Enolase"/>
    <property type="match status" value="1"/>
</dbReference>
<dbReference type="Pfam" id="PF02746">
    <property type="entry name" value="MR_MLE_N"/>
    <property type="match status" value="1"/>
</dbReference>
<dbReference type="Proteomes" id="UP001165962">
    <property type="component" value="Unassembled WGS sequence"/>
</dbReference>
<keyword evidence="2" id="KW-0479">Metal-binding</keyword>
<name>A0ABX0J7V3_9BACL</name>
<comment type="cofactor">
    <cofactor evidence="1">
        <name>Mg(2+)</name>
        <dbReference type="ChEBI" id="CHEBI:18420"/>
    </cofactor>
</comment>
<dbReference type="InterPro" id="IPR029065">
    <property type="entry name" value="Enolase_C-like"/>
</dbReference>
<dbReference type="PROSITE" id="PS00908">
    <property type="entry name" value="MR_MLE_1"/>
    <property type="match status" value="1"/>
</dbReference>
<sequence>MKIVSIETFTTKQISIVRIRTDDGREGYGQTAPYIHANIAALVLHQQISPYVLGADVSRIEDIGPLAEKCIEGEHKFPGSYIARAVGGIDTALWDLHGKIQNKSVCELLGGKKTAVEVYGSSMSRTITPEEEAERLKRLKESHGFKAFKIRVGNNFGHDVDAWPGRTEAIVPAVRQAIGKDTLLYVDANSAFSPERAIEVGHMLEQNGVCHYEEPCPYPELEWTQQVNQALSLSVTGGEQDTDLAQFKRMIAMRAVDIVQPDVCYIGGLSRALKVAKLAEEAGMTCTPHSSNLSMVTVFTLHMLGAIPNAGRFMEYTIEWNNSWTDGLFSPPLEVIDGWVEIPKGPGWGVTISKDWLDKAMYQITRLEL</sequence>
<evidence type="ECO:0000256" key="3">
    <source>
        <dbReference type="ARBA" id="ARBA00022842"/>
    </source>
</evidence>
<dbReference type="InterPro" id="IPR029017">
    <property type="entry name" value="Enolase-like_N"/>
</dbReference>
<comment type="caution">
    <text evidence="5">The sequence shown here is derived from an EMBL/GenBank/DDBJ whole genome shotgun (WGS) entry which is preliminary data.</text>
</comment>
<proteinExistence type="predicted"/>
<dbReference type="Gene3D" id="3.30.390.10">
    <property type="entry name" value="Enolase-like, N-terminal domain"/>
    <property type="match status" value="1"/>
</dbReference>
<dbReference type="SFLD" id="SFLDG00179">
    <property type="entry name" value="mandelate_racemase"/>
    <property type="match status" value="1"/>
</dbReference>
<evidence type="ECO:0000256" key="1">
    <source>
        <dbReference type="ARBA" id="ARBA00001946"/>
    </source>
</evidence>
<dbReference type="SMART" id="SM00922">
    <property type="entry name" value="MR_MLE"/>
    <property type="match status" value="1"/>
</dbReference>
<dbReference type="PANTHER" id="PTHR13794">
    <property type="entry name" value="ENOLASE SUPERFAMILY, MANDELATE RACEMASE"/>
    <property type="match status" value="1"/>
</dbReference>
<dbReference type="InterPro" id="IPR013342">
    <property type="entry name" value="Mandelate_racemase_C"/>
</dbReference>
<dbReference type="SUPFAM" id="SSF51604">
    <property type="entry name" value="Enolase C-terminal domain-like"/>
    <property type="match status" value="1"/>
</dbReference>
<dbReference type="EMBL" id="JAAOIW010000003">
    <property type="protein sequence ID" value="NHN30159.1"/>
    <property type="molecule type" value="Genomic_DNA"/>
</dbReference>
<accession>A0ABX0J7V3</accession>
<keyword evidence="3" id="KW-0460">Magnesium</keyword>
<dbReference type="Gene3D" id="3.20.20.120">
    <property type="entry name" value="Enolase-like C-terminal domain"/>
    <property type="match status" value="1"/>
</dbReference>
<dbReference type="RefSeq" id="WP_166148888.1">
    <property type="nucleotide sequence ID" value="NZ_JAAOIW010000003.1"/>
</dbReference>
<dbReference type="InterPro" id="IPR036849">
    <property type="entry name" value="Enolase-like_C_sf"/>
</dbReference>
<reference evidence="5" key="1">
    <citation type="submission" date="2020-03" db="EMBL/GenBank/DDBJ databases">
        <title>Draft sequencing of Paenibacilllus sp. S3N08.</title>
        <authorList>
            <person name="Kim D.-U."/>
        </authorList>
    </citation>
    <scope>NUCLEOTIDE SEQUENCE</scope>
    <source>
        <strain evidence="5">S3N08</strain>
    </source>
</reference>
<dbReference type="Pfam" id="PF13378">
    <property type="entry name" value="MR_MLE_C"/>
    <property type="match status" value="1"/>
</dbReference>
<dbReference type="InterPro" id="IPR018110">
    <property type="entry name" value="Mandel_Rmase/mucon_lact_enz_CS"/>
</dbReference>
<dbReference type="SUPFAM" id="SSF54826">
    <property type="entry name" value="Enolase N-terminal domain-like"/>
    <property type="match status" value="1"/>
</dbReference>
<evidence type="ECO:0000313" key="5">
    <source>
        <dbReference type="EMBL" id="NHN30159.1"/>
    </source>
</evidence>
<feature type="domain" description="Mandelate racemase/muconate lactonizing enzyme C-terminal" evidence="4">
    <location>
        <begin position="129"/>
        <end position="234"/>
    </location>
</feature>
<dbReference type="CDD" id="cd03316">
    <property type="entry name" value="MR_like"/>
    <property type="match status" value="1"/>
</dbReference>
<dbReference type="PANTHER" id="PTHR13794:SF58">
    <property type="entry name" value="MITOCHONDRIAL ENOLASE SUPERFAMILY MEMBER 1"/>
    <property type="match status" value="1"/>
</dbReference>
<dbReference type="InterPro" id="IPR013341">
    <property type="entry name" value="Mandelate_racemase_N_dom"/>
</dbReference>
<organism evidence="5 6">
    <name type="scientific">Paenibacillus agricola</name>
    <dbReference type="NCBI Taxonomy" id="2716264"/>
    <lineage>
        <taxon>Bacteria</taxon>
        <taxon>Bacillati</taxon>
        <taxon>Bacillota</taxon>
        <taxon>Bacilli</taxon>
        <taxon>Bacillales</taxon>
        <taxon>Paenibacillaceae</taxon>
        <taxon>Paenibacillus</taxon>
    </lineage>
</organism>
<gene>
    <name evidence="5" type="ORF">G9U52_09965</name>
</gene>
<protein>
    <submittedName>
        <fullName evidence="5">Mandelate racemase/muconate lactonizing enzyme family protein</fullName>
    </submittedName>
</protein>
<evidence type="ECO:0000256" key="2">
    <source>
        <dbReference type="ARBA" id="ARBA00022723"/>
    </source>
</evidence>
<evidence type="ECO:0000259" key="4">
    <source>
        <dbReference type="SMART" id="SM00922"/>
    </source>
</evidence>